<sequence>AFGRFTGGLAAALLLWPTITEQLHLSRNVHRNLETACPTAKTGLLGGGAFVSLDSSLFWLVALMLAANVREDYFDEVEKDGKLAVDDSTAADFDEPSTLKGSA</sequence>
<comment type="similarity">
    <text evidence="6">Belongs to the DESIGUAL family.</text>
</comment>
<comment type="caution">
    <text evidence="7">The sequence shown here is derived from an EMBL/GenBank/DDBJ whole genome shotgun (WGS) entry which is preliminary data.</text>
</comment>
<dbReference type="PANTHER" id="PTHR31769">
    <property type="entry name" value="OS07G0462200 PROTEIN-RELATED"/>
    <property type="match status" value="1"/>
</dbReference>
<evidence type="ECO:0000256" key="5">
    <source>
        <dbReference type="ARBA" id="ARBA00023136"/>
    </source>
</evidence>
<evidence type="ECO:0000256" key="1">
    <source>
        <dbReference type="ARBA" id="ARBA00004127"/>
    </source>
</evidence>
<keyword evidence="8" id="KW-1185">Reference proteome</keyword>
<evidence type="ECO:0000256" key="2">
    <source>
        <dbReference type="ARBA" id="ARBA00022692"/>
    </source>
</evidence>
<evidence type="ECO:0000313" key="8">
    <source>
        <dbReference type="Proteomes" id="UP001154282"/>
    </source>
</evidence>
<feature type="non-terminal residue" evidence="7">
    <location>
        <position position="1"/>
    </location>
</feature>
<keyword evidence="3" id="KW-0732">Signal</keyword>
<dbReference type="InterPro" id="IPR052222">
    <property type="entry name" value="DESIGUAL"/>
</dbReference>
<keyword evidence="2" id="KW-0812">Transmembrane</keyword>
<reference evidence="7" key="1">
    <citation type="submission" date="2022-08" db="EMBL/GenBank/DDBJ databases">
        <authorList>
            <person name="Gutierrez-Valencia J."/>
        </authorList>
    </citation>
    <scope>NUCLEOTIDE SEQUENCE</scope>
</reference>
<organism evidence="7 8">
    <name type="scientific">Linum tenue</name>
    <dbReference type="NCBI Taxonomy" id="586396"/>
    <lineage>
        <taxon>Eukaryota</taxon>
        <taxon>Viridiplantae</taxon>
        <taxon>Streptophyta</taxon>
        <taxon>Embryophyta</taxon>
        <taxon>Tracheophyta</taxon>
        <taxon>Spermatophyta</taxon>
        <taxon>Magnoliopsida</taxon>
        <taxon>eudicotyledons</taxon>
        <taxon>Gunneridae</taxon>
        <taxon>Pentapetalae</taxon>
        <taxon>rosids</taxon>
        <taxon>fabids</taxon>
        <taxon>Malpighiales</taxon>
        <taxon>Linaceae</taxon>
        <taxon>Linum</taxon>
    </lineage>
</organism>
<proteinExistence type="inferred from homology"/>
<evidence type="ECO:0000313" key="7">
    <source>
        <dbReference type="EMBL" id="CAI0420504.1"/>
    </source>
</evidence>
<evidence type="ECO:0000256" key="3">
    <source>
        <dbReference type="ARBA" id="ARBA00022729"/>
    </source>
</evidence>
<name>A0AAV0KDT2_9ROSI</name>
<dbReference type="Pfam" id="PF06749">
    <property type="entry name" value="DUF1218"/>
    <property type="match status" value="1"/>
</dbReference>
<dbReference type="AlphaFoldDB" id="A0AAV0KDT2"/>
<dbReference type="GO" id="GO:0012505">
    <property type="term" value="C:endomembrane system"/>
    <property type="evidence" value="ECO:0007669"/>
    <property type="project" value="UniProtKB-SubCell"/>
</dbReference>
<accession>A0AAV0KDT2</accession>
<comment type="subcellular location">
    <subcellularLocation>
        <location evidence="1">Endomembrane system</location>
        <topology evidence="1">Multi-pass membrane protein</topology>
    </subcellularLocation>
</comment>
<keyword evidence="5" id="KW-0472">Membrane</keyword>
<evidence type="ECO:0000256" key="6">
    <source>
        <dbReference type="ARBA" id="ARBA00029467"/>
    </source>
</evidence>
<protein>
    <submittedName>
        <fullName evidence="7">Uncharacterized protein</fullName>
    </submittedName>
</protein>
<dbReference type="Proteomes" id="UP001154282">
    <property type="component" value="Unassembled WGS sequence"/>
</dbReference>
<gene>
    <name evidence="7" type="ORF">LITE_LOCUS18403</name>
</gene>
<keyword evidence="4" id="KW-1133">Transmembrane helix</keyword>
<dbReference type="EMBL" id="CAMGYJ010000005">
    <property type="protein sequence ID" value="CAI0420504.1"/>
    <property type="molecule type" value="Genomic_DNA"/>
</dbReference>
<evidence type="ECO:0000256" key="4">
    <source>
        <dbReference type="ARBA" id="ARBA00022989"/>
    </source>
</evidence>
<dbReference type="InterPro" id="IPR009606">
    <property type="entry name" value="DEAL/Modifying_wall_lignin1/2"/>
</dbReference>